<dbReference type="RefSeq" id="XP_060328335.1">
    <property type="nucleotide sequence ID" value="XM_060473714.1"/>
</dbReference>
<proteinExistence type="predicted"/>
<evidence type="ECO:0000313" key="1">
    <source>
        <dbReference type="EMBL" id="KAK0452999.1"/>
    </source>
</evidence>
<gene>
    <name evidence="1" type="ORF">EV420DRAFT_1557951</name>
</gene>
<keyword evidence="2" id="KW-1185">Reference proteome</keyword>
<organism evidence="1 2">
    <name type="scientific">Armillaria tabescens</name>
    <name type="common">Ringless honey mushroom</name>
    <name type="synonym">Agaricus tabescens</name>
    <dbReference type="NCBI Taxonomy" id="1929756"/>
    <lineage>
        <taxon>Eukaryota</taxon>
        <taxon>Fungi</taxon>
        <taxon>Dikarya</taxon>
        <taxon>Basidiomycota</taxon>
        <taxon>Agaricomycotina</taxon>
        <taxon>Agaricomycetes</taxon>
        <taxon>Agaricomycetidae</taxon>
        <taxon>Agaricales</taxon>
        <taxon>Marasmiineae</taxon>
        <taxon>Physalacriaceae</taxon>
        <taxon>Desarmillaria</taxon>
    </lineage>
</organism>
<dbReference type="GeneID" id="85357262"/>
<dbReference type="Proteomes" id="UP001175211">
    <property type="component" value="Unassembled WGS sequence"/>
</dbReference>
<name>A0AA39K1Y2_ARMTA</name>
<sequence>MDSHFPTHPMRMSGDMNMNTSLPTIPHVINILILDLVSFRSNALSLFTQTAYAAPMRRTTILPILVTIRDIFVELLNAVDTAWKESYLFIKQCYRIMGLEQPEEFHQGERHLHALRKSHIQARQIQPFSGRVLDKAEELLISELRGSRSVEHVLRFTKRFFELSSYRVDIMENLPRRMNMIRRDVSEIMDCLYYLEEQMSRIKILLWDPEWRACVERQDVMDLLFGACCSDLSLRQSMVGDWIRCLYRYGSREIPIDSVHQPAQGRDRDMRSWWNLLSERWRAHMERQ</sequence>
<dbReference type="AlphaFoldDB" id="A0AA39K1Y2"/>
<dbReference type="EMBL" id="JAUEPS010000029">
    <property type="protein sequence ID" value="KAK0452999.1"/>
    <property type="molecule type" value="Genomic_DNA"/>
</dbReference>
<comment type="caution">
    <text evidence="1">The sequence shown here is derived from an EMBL/GenBank/DDBJ whole genome shotgun (WGS) entry which is preliminary data.</text>
</comment>
<evidence type="ECO:0000313" key="2">
    <source>
        <dbReference type="Proteomes" id="UP001175211"/>
    </source>
</evidence>
<reference evidence="1" key="1">
    <citation type="submission" date="2023-06" db="EMBL/GenBank/DDBJ databases">
        <authorList>
            <consortium name="Lawrence Berkeley National Laboratory"/>
            <person name="Ahrendt S."/>
            <person name="Sahu N."/>
            <person name="Indic B."/>
            <person name="Wong-Bajracharya J."/>
            <person name="Merenyi Z."/>
            <person name="Ke H.-M."/>
            <person name="Monk M."/>
            <person name="Kocsube S."/>
            <person name="Drula E."/>
            <person name="Lipzen A."/>
            <person name="Balint B."/>
            <person name="Henrissat B."/>
            <person name="Andreopoulos B."/>
            <person name="Martin F.M."/>
            <person name="Harder C.B."/>
            <person name="Rigling D."/>
            <person name="Ford K.L."/>
            <person name="Foster G.D."/>
            <person name="Pangilinan J."/>
            <person name="Papanicolaou A."/>
            <person name="Barry K."/>
            <person name="LaButti K."/>
            <person name="Viragh M."/>
            <person name="Koriabine M."/>
            <person name="Yan M."/>
            <person name="Riley R."/>
            <person name="Champramary S."/>
            <person name="Plett K.L."/>
            <person name="Tsai I.J."/>
            <person name="Slot J."/>
            <person name="Sipos G."/>
            <person name="Plett J."/>
            <person name="Nagy L.G."/>
            <person name="Grigoriev I.V."/>
        </authorList>
    </citation>
    <scope>NUCLEOTIDE SEQUENCE</scope>
    <source>
        <strain evidence="1">CCBAS 213</strain>
    </source>
</reference>
<protein>
    <submittedName>
        <fullName evidence="1">Uncharacterized protein</fullName>
    </submittedName>
</protein>
<accession>A0AA39K1Y2</accession>